<evidence type="ECO:0000313" key="2">
    <source>
        <dbReference type="EMBL" id="SQD92629.1"/>
    </source>
</evidence>
<dbReference type="Proteomes" id="UP000249818">
    <property type="component" value="Chromosome BARAN1"/>
</dbReference>
<evidence type="ECO:0000313" key="3">
    <source>
        <dbReference type="Proteomes" id="UP000249818"/>
    </source>
</evidence>
<dbReference type="SUPFAM" id="SSF46785">
    <property type="entry name" value="Winged helix' DNA-binding domain"/>
    <property type="match status" value="1"/>
</dbReference>
<keyword evidence="3" id="KW-1185">Reference proteome</keyword>
<sequence length="172" mass="19742">MRMEELVLGMLKLGPAHGYELRSRVREELGPAWRVASSQLYTWLRRLEEGGYVSSALAELPGGPPRRVYSLTPAGEERFWQWLLKGSTSPRRARGSYLIRLYFLIRFAPHHLATYVAEERAVLDKRRARLLARDTGEDPFREAVRRLRLSQVEGGLRWLDGLADLVAAKEEP</sequence>
<dbReference type="InterPro" id="IPR005149">
    <property type="entry name" value="Tscrpt_reg_PadR_N"/>
</dbReference>
<feature type="domain" description="Transcription regulator PadR N-terminal" evidence="1">
    <location>
        <begin position="7"/>
        <end position="79"/>
    </location>
</feature>
<dbReference type="KEGG" id="bana:BARAN1_0605"/>
<proteinExistence type="predicted"/>
<protein>
    <submittedName>
        <fullName evidence="2">Transcriptional regulator, PadR family</fullName>
    </submittedName>
</protein>
<dbReference type="PANTHER" id="PTHR33169:SF27">
    <property type="entry name" value="TRANSCRIPTIONAL REGULATOR PADR FAMILY PROTEIN"/>
    <property type="match status" value="1"/>
</dbReference>
<accession>A0A2X3L0C0</accession>
<organism evidence="2 3">
    <name type="scientific">Candidatus Bipolaricaulis anaerobius</name>
    <dbReference type="NCBI Taxonomy" id="2026885"/>
    <lineage>
        <taxon>Bacteria</taxon>
        <taxon>Candidatus Bipolaricaulota</taxon>
        <taxon>Candidatus Bipolaricaulia</taxon>
        <taxon>Candidatus Bipolaricaulales</taxon>
        <taxon>Candidatus Bipolaricaulaceae</taxon>
        <taxon>Candidatus Bipolaricaulis</taxon>
    </lineage>
</organism>
<dbReference type="InterPro" id="IPR036388">
    <property type="entry name" value="WH-like_DNA-bd_sf"/>
</dbReference>
<name>A0A2X3L0C0_9BACT</name>
<dbReference type="AlphaFoldDB" id="A0A2X3L0C0"/>
<dbReference type="OrthoDB" id="154521at2"/>
<dbReference type="InterPro" id="IPR052509">
    <property type="entry name" value="Metal_resp_DNA-bind_regulator"/>
</dbReference>
<dbReference type="EMBL" id="LS483254">
    <property type="protein sequence ID" value="SQD92629.1"/>
    <property type="molecule type" value="Genomic_DNA"/>
</dbReference>
<dbReference type="PANTHER" id="PTHR33169">
    <property type="entry name" value="PADR-FAMILY TRANSCRIPTIONAL REGULATOR"/>
    <property type="match status" value="1"/>
</dbReference>
<reference evidence="3" key="1">
    <citation type="submission" date="2018-05" db="EMBL/GenBank/DDBJ databases">
        <authorList>
            <person name="Hao L."/>
        </authorList>
    </citation>
    <scope>NUCLEOTIDE SEQUENCE [LARGE SCALE GENOMIC DNA]</scope>
</reference>
<dbReference type="Gene3D" id="1.10.10.10">
    <property type="entry name" value="Winged helix-like DNA-binding domain superfamily/Winged helix DNA-binding domain"/>
    <property type="match status" value="1"/>
</dbReference>
<dbReference type="RefSeq" id="WP_122030821.1">
    <property type="nucleotide sequence ID" value="NZ_LS483254.1"/>
</dbReference>
<gene>
    <name evidence="2" type="ORF">BARAN1_0605</name>
</gene>
<dbReference type="Pfam" id="PF03551">
    <property type="entry name" value="PadR"/>
    <property type="match status" value="1"/>
</dbReference>
<evidence type="ECO:0000259" key="1">
    <source>
        <dbReference type="Pfam" id="PF03551"/>
    </source>
</evidence>
<dbReference type="InterPro" id="IPR036390">
    <property type="entry name" value="WH_DNA-bd_sf"/>
</dbReference>